<comment type="caution">
    <text evidence="2">The sequence shown here is derived from an EMBL/GenBank/DDBJ whole genome shotgun (WGS) entry which is preliminary data.</text>
</comment>
<evidence type="ECO:0000313" key="3">
    <source>
        <dbReference type="Proteomes" id="UP000187283"/>
    </source>
</evidence>
<feature type="coiled-coil region" evidence="1">
    <location>
        <begin position="121"/>
        <end position="173"/>
    </location>
</feature>
<dbReference type="AlphaFoldDB" id="A0A1R1YEH6"/>
<organism evidence="2 3">
    <name type="scientific">Smittium culicis</name>
    <dbReference type="NCBI Taxonomy" id="133412"/>
    <lineage>
        <taxon>Eukaryota</taxon>
        <taxon>Fungi</taxon>
        <taxon>Fungi incertae sedis</taxon>
        <taxon>Zoopagomycota</taxon>
        <taxon>Kickxellomycotina</taxon>
        <taxon>Harpellomycetes</taxon>
        <taxon>Harpellales</taxon>
        <taxon>Legeriomycetaceae</taxon>
        <taxon>Smittium</taxon>
    </lineage>
</organism>
<keyword evidence="1" id="KW-0175">Coiled coil</keyword>
<proteinExistence type="predicted"/>
<dbReference type="Proteomes" id="UP000187283">
    <property type="component" value="Unassembled WGS sequence"/>
</dbReference>
<keyword evidence="3" id="KW-1185">Reference proteome</keyword>
<evidence type="ECO:0000313" key="2">
    <source>
        <dbReference type="EMBL" id="OMJ25289.1"/>
    </source>
</evidence>
<protein>
    <submittedName>
        <fullName evidence="2">Uncharacterized protein</fullName>
    </submittedName>
</protein>
<reference evidence="2 3" key="1">
    <citation type="submission" date="2017-01" db="EMBL/GenBank/DDBJ databases">
        <authorList>
            <person name="Mah S.A."/>
            <person name="Swanson W.J."/>
            <person name="Moy G.W."/>
            <person name="Vacquier V.D."/>
        </authorList>
    </citation>
    <scope>NUCLEOTIDE SEQUENCE [LARGE SCALE GENOMIC DNA]</scope>
    <source>
        <strain evidence="2 3">GSMNP</strain>
    </source>
</reference>
<dbReference type="EMBL" id="LSSN01000195">
    <property type="protein sequence ID" value="OMJ25289.1"/>
    <property type="molecule type" value="Genomic_DNA"/>
</dbReference>
<dbReference type="OrthoDB" id="2378414at2759"/>
<sequence>MKIDSFSSPPKPLERPDFKNLSKTSFVYRKSKSLVDDWRVKFRNNCFERIVSDRKKNVDKNRNYDFNNADYDPFAESYASKSKIYEIEEQDYCKIVKEEWLNFQKSNYAKSLTLDEDPDFLAKIEEEMRQEIENIQNKQIEAIPEEVIEDIALEEMAAEYEEYESEYLAYQLENLLKFN</sequence>
<accession>A0A1R1YEH6</accession>
<gene>
    <name evidence="2" type="ORF">AYI70_g994</name>
</gene>
<name>A0A1R1YEH6_9FUNG</name>
<evidence type="ECO:0000256" key="1">
    <source>
        <dbReference type="SAM" id="Coils"/>
    </source>
</evidence>